<dbReference type="PROSITE" id="PS51007">
    <property type="entry name" value="CYTC"/>
    <property type="match status" value="2"/>
</dbReference>
<name>A0ABT7SNU0_9GAMM</name>
<dbReference type="Gene3D" id="1.10.760.10">
    <property type="entry name" value="Cytochrome c-like domain"/>
    <property type="match status" value="2"/>
</dbReference>
<comment type="caution">
    <text evidence="11">The sequence shown here is derived from an EMBL/GenBank/DDBJ whole genome shotgun (WGS) entry which is preliminary data.</text>
</comment>
<evidence type="ECO:0000256" key="7">
    <source>
        <dbReference type="ARBA" id="ARBA00023004"/>
    </source>
</evidence>
<keyword evidence="3 8" id="KW-0349">Heme</keyword>
<evidence type="ECO:0000256" key="2">
    <source>
        <dbReference type="ARBA" id="ARBA00022448"/>
    </source>
</evidence>
<evidence type="ECO:0000256" key="5">
    <source>
        <dbReference type="ARBA" id="ARBA00022764"/>
    </source>
</evidence>
<keyword evidence="2" id="KW-0813">Transport</keyword>
<evidence type="ECO:0000256" key="1">
    <source>
        <dbReference type="ARBA" id="ARBA00004418"/>
    </source>
</evidence>
<dbReference type="Pfam" id="PF00034">
    <property type="entry name" value="Cytochrom_C"/>
    <property type="match status" value="1"/>
</dbReference>
<comment type="subcellular location">
    <subcellularLocation>
        <location evidence="1">Periplasm</location>
    </subcellularLocation>
</comment>
<accession>A0ABT7SNU0</accession>
<reference evidence="11 12" key="1">
    <citation type="submission" date="2023-06" db="EMBL/GenBank/DDBJ databases">
        <title>Thiopseudomonas sp. CY1220 draft genome sequence.</title>
        <authorList>
            <person name="Zhao G."/>
            <person name="An M."/>
        </authorList>
    </citation>
    <scope>NUCLEOTIDE SEQUENCE [LARGE SCALE GENOMIC DNA]</scope>
    <source>
        <strain evidence="11 12">CY1220</strain>
    </source>
</reference>
<evidence type="ECO:0000256" key="9">
    <source>
        <dbReference type="SAM" id="SignalP"/>
    </source>
</evidence>
<dbReference type="PANTHER" id="PTHR33751:SF9">
    <property type="entry name" value="CYTOCHROME C4"/>
    <property type="match status" value="1"/>
</dbReference>
<protein>
    <submittedName>
        <fullName evidence="11">C-type cytochrome</fullName>
    </submittedName>
</protein>
<feature type="chain" id="PRO_5045644451" evidence="9">
    <location>
        <begin position="19"/>
        <end position="208"/>
    </location>
</feature>
<keyword evidence="4 8" id="KW-0479">Metal-binding</keyword>
<feature type="domain" description="Cytochrome c" evidence="10">
    <location>
        <begin position="39"/>
        <end position="117"/>
    </location>
</feature>
<feature type="domain" description="Cytochrome c" evidence="10">
    <location>
        <begin position="127"/>
        <end position="207"/>
    </location>
</feature>
<dbReference type="PANTHER" id="PTHR33751">
    <property type="entry name" value="CBB3-TYPE CYTOCHROME C OXIDASE SUBUNIT FIXP"/>
    <property type="match status" value="1"/>
</dbReference>
<sequence length="208" mass="22962">MRALIFIAISIFVSTSYAQQQEALDRLNVIMTNPESTQKAYAAGEERITLCGYCHGKDGNSTRSHIPNLAEQTPVYLFTAFEKFASGEREDFVMSKAAGMLSLEDRVNIALFYSMQKVKQKDELDPSLHDLGKAKFNQICTVCHGNNGEGNDEMPRLAGQPAEYIRQTLTLFRAGGKHRPGSLMIPIAKQLSDADINALASYVQGLNP</sequence>
<evidence type="ECO:0000256" key="3">
    <source>
        <dbReference type="ARBA" id="ARBA00022617"/>
    </source>
</evidence>
<dbReference type="SUPFAM" id="SSF46626">
    <property type="entry name" value="Cytochrome c"/>
    <property type="match status" value="2"/>
</dbReference>
<feature type="signal peptide" evidence="9">
    <location>
        <begin position="1"/>
        <end position="18"/>
    </location>
</feature>
<dbReference type="InterPro" id="IPR009056">
    <property type="entry name" value="Cyt_c-like_dom"/>
</dbReference>
<dbReference type="PIRSF" id="PIRSF000005">
    <property type="entry name" value="Cytochrome_c4"/>
    <property type="match status" value="1"/>
</dbReference>
<dbReference type="InterPro" id="IPR036909">
    <property type="entry name" value="Cyt_c-like_dom_sf"/>
</dbReference>
<dbReference type="InterPro" id="IPR050597">
    <property type="entry name" value="Cytochrome_c_Oxidase_Subunit"/>
</dbReference>
<evidence type="ECO:0000256" key="4">
    <source>
        <dbReference type="ARBA" id="ARBA00022723"/>
    </source>
</evidence>
<organism evidence="11 12">
    <name type="scientific">Thiopseudomonas acetoxidans</name>
    <dbReference type="NCBI Taxonomy" id="3041622"/>
    <lineage>
        <taxon>Bacteria</taxon>
        <taxon>Pseudomonadati</taxon>
        <taxon>Pseudomonadota</taxon>
        <taxon>Gammaproteobacteria</taxon>
        <taxon>Pseudomonadales</taxon>
        <taxon>Pseudomonadaceae</taxon>
        <taxon>Thiopseudomonas</taxon>
    </lineage>
</organism>
<dbReference type="InterPro" id="IPR024167">
    <property type="entry name" value="Cytochrome_c4-like"/>
</dbReference>
<evidence type="ECO:0000256" key="6">
    <source>
        <dbReference type="ARBA" id="ARBA00022982"/>
    </source>
</evidence>
<keyword evidence="12" id="KW-1185">Reference proteome</keyword>
<dbReference type="RefSeq" id="WP_289410518.1">
    <property type="nucleotide sequence ID" value="NZ_JAUCDY010000005.1"/>
</dbReference>
<keyword evidence="5" id="KW-0574">Periplasm</keyword>
<proteinExistence type="predicted"/>
<dbReference type="EMBL" id="JAUCDY010000005">
    <property type="protein sequence ID" value="MDM7857859.1"/>
    <property type="molecule type" value="Genomic_DNA"/>
</dbReference>
<evidence type="ECO:0000259" key="10">
    <source>
        <dbReference type="PROSITE" id="PS51007"/>
    </source>
</evidence>
<gene>
    <name evidence="11" type="ORF">QEZ41_06140</name>
</gene>
<evidence type="ECO:0000313" key="12">
    <source>
        <dbReference type="Proteomes" id="UP001241056"/>
    </source>
</evidence>
<keyword evidence="7 8" id="KW-0408">Iron</keyword>
<evidence type="ECO:0000313" key="11">
    <source>
        <dbReference type="EMBL" id="MDM7857859.1"/>
    </source>
</evidence>
<evidence type="ECO:0000256" key="8">
    <source>
        <dbReference type="PROSITE-ProRule" id="PRU00433"/>
    </source>
</evidence>
<keyword evidence="9" id="KW-0732">Signal</keyword>
<dbReference type="Proteomes" id="UP001241056">
    <property type="component" value="Unassembled WGS sequence"/>
</dbReference>
<keyword evidence="6" id="KW-0249">Electron transport</keyword>